<dbReference type="InterPro" id="IPR003607">
    <property type="entry name" value="HD/PDEase_dom"/>
</dbReference>
<evidence type="ECO:0000313" key="2">
    <source>
        <dbReference type="EMBL" id="MFD2627473.1"/>
    </source>
</evidence>
<dbReference type="InterPro" id="IPR006674">
    <property type="entry name" value="HD_domain"/>
</dbReference>
<reference evidence="3" key="1">
    <citation type="journal article" date="2019" name="Int. J. Syst. Evol. Microbiol.">
        <title>The Global Catalogue of Microorganisms (GCM) 10K type strain sequencing project: providing services to taxonomists for standard genome sequencing and annotation.</title>
        <authorList>
            <consortium name="The Broad Institute Genomics Platform"/>
            <consortium name="The Broad Institute Genome Sequencing Center for Infectious Disease"/>
            <person name="Wu L."/>
            <person name="Ma J."/>
        </authorList>
    </citation>
    <scope>NUCLEOTIDE SEQUENCE [LARGE SCALE GENOMIC DNA]</scope>
    <source>
        <strain evidence="3">TISTR 1858</strain>
    </source>
</reference>
<dbReference type="Gene3D" id="1.10.3210.10">
    <property type="entry name" value="Hypothetical protein af1432"/>
    <property type="match status" value="1"/>
</dbReference>
<keyword evidence="3" id="KW-1185">Reference proteome</keyword>
<dbReference type="PANTHER" id="PTHR11373">
    <property type="entry name" value="DEOXYNUCLEOSIDE TRIPHOSPHATE TRIPHOSPHOHYDROLASE"/>
    <property type="match status" value="1"/>
</dbReference>
<feature type="domain" description="HD/PDEase" evidence="1">
    <location>
        <begin position="49"/>
        <end position="146"/>
    </location>
</feature>
<dbReference type="Proteomes" id="UP001597451">
    <property type="component" value="Unassembled WGS sequence"/>
</dbReference>
<dbReference type="CDD" id="cd00077">
    <property type="entry name" value="HDc"/>
    <property type="match status" value="1"/>
</dbReference>
<name>A0ABW5PVX2_9BACI</name>
<accession>A0ABW5PVX2</accession>
<evidence type="ECO:0000313" key="3">
    <source>
        <dbReference type="Proteomes" id="UP001597451"/>
    </source>
</evidence>
<proteinExistence type="predicted"/>
<dbReference type="SMART" id="SM00471">
    <property type="entry name" value="HDc"/>
    <property type="match status" value="1"/>
</dbReference>
<dbReference type="Pfam" id="PF01966">
    <property type="entry name" value="HD"/>
    <property type="match status" value="1"/>
</dbReference>
<evidence type="ECO:0000259" key="1">
    <source>
        <dbReference type="SMART" id="SM00471"/>
    </source>
</evidence>
<dbReference type="InterPro" id="IPR050135">
    <property type="entry name" value="dGTPase-like"/>
</dbReference>
<gene>
    <name evidence="2" type="ORF">ACFSUN_01550</name>
</gene>
<dbReference type="SUPFAM" id="SSF109604">
    <property type="entry name" value="HD-domain/PDEase-like"/>
    <property type="match status" value="1"/>
</dbReference>
<organism evidence="2 3">
    <name type="scientific">Oceanobacillus kapialis</name>
    <dbReference type="NCBI Taxonomy" id="481353"/>
    <lineage>
        <taxon>Bacteria</taxon>
        <taxon>Bacillati</taxon>
        <taxon>Bacillota</taxon>
        <taxon>Bacilli</taxon>
        <taxon>Bacillales</taxon>
        <taxon>Bacillaceae</taxon>
        <taxon>Oceanobacillus</taxon>
    </lineage>
</organism>
<comment type="caution">
    <text evidence="2">The sequence shown here is derived from an EMBL/GenBank/DDBJ whole genome shotgun (WGS) entry which is preliminary data.</text>
</comment>
<protein>
    <submittedName>
        <fullName evidence="2">HD domain-containing protein</fullName>
    </submittedName>
</protein>
<sequence>MDNPAQLITEPLYPEIKAYPWEAALFQCRPVRRLKHLSHFGGASFLSPVVHSRFEHTVGVWKLTAFYFPNDIELRVAALLHDIGHLPFSHAMEEALAFNHHQLTEMYILEPEISTILQGADLDAQKIISLLNNSSAITGKGNILGLDHLDSFLRDTYMAGECSRLPCDVLRDIKCTPEGIETDLATGNYVMKLILADHKLFLSPIMVAIDRLLAESVKLHWQETTAHNREAFARKTDAEVIAILTTSPSFKARKLIDMLRYEPFKIRINEVETGEGYPISIRKIYQKAPLCEGKILTELSERARQVLEDLKKLAFHFEVVVDLEEELVD</sequence>
<dbReference type="PANTHER" id="PTHR11373:SF4">
    <property type="entry name" value="DEOXYNUCLEOSIDE TRIPHOSPHATE TRIPHOSPHOHYDROLASE SAMHD1"/>
    <property type="match status" value="1"/>
</dbReference>
<dbReference type="EMBL" id="JBHUMX010000003">
    <property type="protein sequence ID" value="MFD2627473.1"/>
    <property type="molecule type" value="Genomic_DNA"/>
</dbReference>
<dbReference type="RefSeq" id="WP_379560113.1">
    <property type="nucleotide sequence ID" value="NZ_JBHUMX010000003.1"/>
</dbReference>